<evidence type="ECO:0008006" key="3">
    <source>
        <dbReference type="Google" id="ProtNLM"/>
    </source>
</evidence>
<evidence type="ECO:0000313" key="2">
    <source>
        <dbReference type="Proteomes" id="UP000235392"/>
    </source>
</evidence>
<sequence>MFPDVIDCMKFATSIFHSYVHKWECQLKYNPRYNIGWGLSDGEGLERLWSYLSALHNLDLLNKLTAEPNPHLQPPSNFTAEFFQLQWDLQLNFESQKHSDKEVKKKLADFFEQGELLKESADMLVATLAGAPSDENQAHATTILQQIHVLQGIQDAEAADIGGEFGDLNPADKKQQKSKILLWRAKSALFKAAVELQAETQPLRASKDRGEQLGTRLKEKIYAAIKRRKNGVVKAIKTFCKQRKAYLTAYAPTELALPENQDFEYQDFMKMGLDDPFWNDGYLCLSRDPWAVDPVVQTGIHATHGLEQSSEELQQL</sequence>
<reference evidence="1 2" key="1">
    <citation type="submission" date="2017-11" db="EMBL/GenBank/DDBJ databases">
        <title>De novo assembly and phasing of dikaryotic genomes from two isolates of Puccinia coronata f. sp. avenae, the causal agent of oat crown rust.</title>
        <authorList>
            <person name="Miller M.E."/>
            <person name="Zhang Y."/>
            <person name="Omidvar V."/>
            <person name="Sperschneider J."/>
            <person name="Schwessinger B."/>
            <person name="Raley C."/>
            <person name="Palmer J.M."/>
            <person name="Garnica D."/>
            <person name="Upadhyaya N."/>
            <person name="Rathjen J."/>
            <person name="Taylor J.M."/>
            <person name="Park R.F."/>
            <person name="Dodds P.N."/>
            <person name="Hirsch C.D."/>
            <person name="Kianian S.F."/>
            <person name="Figueroa M."/>
        </authorList>
    </citation>
    <scope>NUCLEOTIDE SEQUENCE [LARGE SCALE GENOMIC DNA]</scope>
    <source>
        <strain evidence="1">12SD80</strain>
    </source>
</reference>
<dbReference type="EMBL" id="PGCI01000001">
    <property type="protein sequence ID" value="PLW52213.1"/>
    <property type="molecule type" value="Genomic_DNA"/>
</dbReference>
<comment type="caution">
    <text evidence="1">The sequence shown here is derived from an EMBL/GenBank/DDBJ whole genome shotgun (WGS) entry which is preliminary data.</text>
</comment>
<evidence type="ECO:0000313" key="1">
    <source>
        <dbReference type="EMBL" id="PLW52213.1"/>
    </source>
</evidence>
<dbReference type="Pfam" id="PF18758">
    <property type="entry name" value="KDZ"/>
    <property type="match status" value="1"/>
</dbReference>
<dbReference type="PANTHER" id="PTHR33096:SF1">
    <property type="entry name" value="CXC1-LIKE CYSTEINE CLUSTER ASSOCIATED WITH KDZ TRANSPOSASES DOMAIN-CONTAINING PROTEIN"/>
    <property type="match status" value="1"/>
</dbReference>
<proteinExistence type="predicted"/>
<dbReference type="Proteomes" id="UP000235392">
    <property type="component" value="Unassembled WGS sequence"/>
</dbReference>
<dbReference type="AlphaFoldDB" id="A0A2N5VQC7"/>
<dbReference type="PANTHER" id="PTHR33096">
    <property type="entry name" value="CXC2 DOMAIN-CONTAINING PROTEIN"/>
    <property type="match status" value="1"/>
</dbReference>
<accession>A0A2N5VQC7</accession>
<protein>
    <recommendedName>
        <fullName evidence="3">CxC1-like cysteine cluster associated with KDZ transposases domain-containing protein</fullName>
    </recommendedName>
</protein>
<gene>
    <name evidence="1" type="ORF">PCASD_00145</name>
</gene>
<dbReference type="InterPro" id="IPR040521">
    <property type="entry name" value="KDZ"/>
</dbReference>
<name>A0A2N5VQC7_9BASI</name>
<organism evidence="1 2">
    <name type="scientific">Puccinia coronata f. sp. avenae</name>
    <dbReference type="NCBI Taxonomy" id="200324"/>
    <lineage>
        <taxon>Eukaryota</taxon>
        <taxon>Fungi</taxon>
        <taxon>Dikarya</taxon>
        <taxon>Basidiomycota</taxon>
        <taxon>Pucciniomycotina</taxon>
        <taxon>Pucciniomycetes</taxon>
        <taxon>Pucciniales</taxon>
        <taxon>Pucciniaceae</taxon>
        <taxon>Puccinia</taxon>
    </lineage>
</organism>